<dbReference type="Proteomes" id="UP000186096">
    <property type="component" value="Unassembled WGS sequence"/>
</dbReference>
<evidence type="ECO:0000313" key="2">
    <source>
        <dbReference type="EMBL" id="SIS07731.1"/>
    </source>
</evidence>
<organism evidence="2 3">
    <name type="scientific">Microbispora rosea</name>
    <dbReference type="NCBI Taxonomy" id="58117"/>
    <lineage>
        <taxon>Bacteria</taxon>
        <taxon>Bacillati</taxon>
        <taxon>Actinomycetota</taxon>
        <taxon>Actinomycetes</taxon>
        <taxon>Streptosporangiales</taxon>
        <taxon>Streptosporangiaceae</taxon>
        <taxon>Microbispora</taxon>
    </lineage>
</organism>
<dbReference type="STRING" id="58117.SAMN05421833_12639"/>
<protein>
    <submittedName>
        <fullName evidence="2">Uncharacterized protein</fullName>
    </submittedName>
</protein>
<dbReference type="EMBL" id="FTNI01000026">
    <property type="protein sequence ID" value="SIS07731.1"/>
    <property type="molecule type" value="Genomic_DNA"/>
</dbReference>
<feature type="region of interest" description="Disordered" evidence="1">
    <location>
        <begin position="19"/>
        <end position="38"/>
    </location>
</feature>
<proteinExistence type="predicted"/>
<dbReference type="AlphaFoldDB" id="A0A1N7G585"/>
<keyword evidence="3" id="KW-1185">Reference proteome</keyword>
<feature type="compositionally biased region" description="Basic and acidic residues" evidence="1">
    <location>
        <begin position="29"/>
        <end position="38"/>
    </location>
</feature>
<name>A0A1N7G585_9ACTN</name>
<evidence type="ECO:0000313" key="3">
    <source>
        <dbReference type="Proteomes" id="UP000186096"/>
    </source>
</evidence>
<accession>A0A1N7G585</accession>
<sequence>MRIFNRLFTKPIRSEQTSYLETLARQTRQSRDHRLSSR</sequence>
<gene>
    <name evidence="2" type="ORF">SAMN05421833_12639</name>
</gene>
<evidence type="ECO:0000256" key="1">
    <source>
        <dbReference type="SAM" id="MobiDB-lite"/>
    </source>
</evidence>
<reference evidence="3" key="1">
    <citation type="submission" date="2017-01" db="EMBL/GenBank/DDBJ databases">
        <authorList>
            <person name="Varghese N."/>
            <person name="Submissions S."/>
        </authorList>
    </citation>
    <scope>NUCLEOTIDE SEQUENCE [LARGE SCALE GENOMIC DNA]</scope>
    <source>
        <strain evidence="3">ATCC 12950</strain>
    </source>
</reference>